<dbReference type="Gene3D" id="1.20.5.500">
    <property type="entry name" value="Single helix bin"/>
    <property type="match status" value="1"/>
</dbReference>
<comment type="subunit">
    <text evidence="6">Homodimer; represents the active form and is present at a pH value below 6.5. Homotetramer; represents the inactive form and is present at a pH value above 7.0.</text>
</comment>
<sequence length="93" mass="11001">MARLLLRSNFRGFFATQFRMLSDQVNEIRKGIGNGSKINQPFLSLSLLRQKEQLYALRKYHEEEIDHSKKEIECLQREIACHKGNIKKLKHDD</sequence>
<name>A0A674BXI4_SALTR</name>
<reference evidence="9" key="1">
    <citation type="submission" date="2025-08" db="UniProtKB">
        <authorList>
            <consortium name="Ensembl"/>
        </authorList>
    </citation>
    <scope>IDENTIFICATION</scope>
</reference>
<keyword evidence="3" id="KW-0809">Transit peptide</keyword>
<reference evidence="9" key="2">
    <citation type="submission" date="2025-09" db="UniProtKB">
        <authorList>
            <consortium name="Ensembl"/>
        </authorList>
    </citation>
    <scope>IDENTIFICATION</scope>
</reference>
<evidence type="ECO:0000256" key="8">
    <source>
        <dbReference type="SAM" id="Coils"/>
    </source>
</evidence>
<dbReference type="OMA" id="QREIACH"/>
<protein>
    <submittedName>
        <fullName evidence="9">Uncharacterized protein</fullName>
    </submittedName>
</protein>
<dbReference type="GeneTree" id="ENSGT00940000167191"/>
<evidence type="ECO:0000256" key="3">
    <source>
        <dbReference type="ARBA" id="ARBA00022946"/>
    </source>
</evidence>
<comment type="subcellular location">
    <subcellularLocation>
        <location evidence="1">Mitochondrion</location>
    </subcellularLocation>
</comment>
<dbReference type="Ensembl" id="ENSSTUT00000080752.1">
    <property type="protein sequence ID" value="ENSSTUP00000075973.1"/>
    <property type="gene ID" value="ENSSTUG00000033356.1"/>
</dbReference>
<evidence type="ECO:0000256" key="6">
    <source>
        <dbReference type="ARBA" id="ARBA00026043"/>
    </source>
</evidence>
<proteinExistence type="inferred from homology"/>
<accession>A0A674BXI4</accession>
<organism evidence="9 10">
    <name type="scientific">Salmo trutta</name>
    <name type="common">Brown trout</name>
    <dbReference type="NCBI Taxonomy" id="8032"/>
    <lineage>
        <taxon>Eukaryota</taxon>
        <taxon>Metazoa</taxon>
        <taxon>Chordata</taxon>
        <taxon>Craniata</taxon>
        <taxon>Vertebrata</taxon>
        <taxon>Euteleostomi</taxon>
        <taxon>Actinopterygii</taxon>
        <taxon>Neopterygii</taxon>
        <taxon>Teleostei</taxon>
        <taxon>Protacanthopterygii</taxon>
        <taxon>Salmoniformes</taxon>
        <taxon>Salmonidae</taxon>
        <taxon>Salmoninae</taxon>
        <taxon>Salmo</taxon>
    </lineage>
</organism>
<dbReference type="Proteomes" id="UP000472277">
    <property type="component" value="Chromosome 36"/>
</dbReference>
<feature type="coiled-coil region" evidence="8">
    <location>
        <begin position="58"/>
        <end position="92"/>
    </location>
</feature>
<dbReference type="FunFam" id="1.20.5.500:FF:000003">
    <property type="entry name" value="ATPase inhibitor B, mitochondrial"/>
    <property type="match status" value="1"/>
</dbReference>
<evidence type="ECO:0000313" key="9">
    <source>
        <dbReference type="Ensembl" id="ENSSTUP00000075973.1"/>
    </source>
</evidence>
<evidence type="ECO:0000313" key="10">
    <source>
        <dbReference type="Proteomes" id="UP000472277"/>
    </source>
</evidence>
<comment type="similarity">
    <text evidence="2">Belongs to the ATPase inhibitor family.</text>
</comment>
<dbReference type="GO" id="GO:0005739">
    <property type="term" value="C:mitochondrion"/>
    <property type="evidence" value="ECO:0007669"/>
    <property type="project" value="UniProtKB-SubCell"/>
</dbReference>
<evidence type="ECO:0000256" key="5">
    <source>
        <dbReference type="ARBA" id="ARBA00023128"/>
    </source>
</evidence>
<dbReference type="SUPFAM" id="SSF64602">
    <property type="entry name" value="F1 ATPase inhibitor, IF1, C-terminal domain"/>
    <property type="match status" value="1"/>
</dbReference>
<dbReference type="InParanoid" id="A0A674BXI4"/>
<evidence type="ECO:0000256" key="2">
    <source>
        <dbReference type="ARBA" id="ARBA00010901"/>
    </source>
</evidence>
<dbReference type="AlphaFoldDB" id="A0A674BXI4"/>
<keyword evidence="5" id="KW-0496">Mitochondrion</keyword>
<comment type="function">
    <text evidence="7">Endogenous F(1)F(o)-ATPase inhibitor limiting ATP depletion when the mitochondrial membrane potential falls below a threshold and the F(1)F(o)-ATP synthase starts hydrolyzing ATP to pump protons out of the mitochondrial matrix. Required to avoid the consumption of cellular ATP when the F(1)F(o)-ATP synthase enzyme acts as an ATP hydrolase. Indirectly acts as a regulator of heme synthesis in erythroid tissues: regulates heme synthesis by modulating the mitochondrial pH and redox potential, allowing FECH to efficiently catalyze the incorporation of iron into protoporphyrin IX to produce heme.</text>
</comment>
<evidence type="ECO:0000256" key="1">
    <source>
        <dbReference type="ARBA" id="ARBA00004173"/>
    </source>
</evidence>
<evidence type="ECO:0000256" key="7">
    <source>
        <dbReference type="ARBA" id="ARBA00046200"/>
    </source>
</evidence>
<keyword evidence="10" id="KW-1185">Reference proteome</keyword>
<keyword evidence="4 8" id="KW-0175">Coiled coil</keyword>
<evidence type="ECO:0000256" key="4">
    <source>
        <dbReference type="ARBA" id="ARBA00023054"/>
    </source>
</evidence>